<dbReference type="EMBL" id="PUUL01000148">
    <property type="protein sequence ID" value="RXD49226.1"/>
    <property type="molecule type" value="Genomic_DNA"/>
</dbReference>
<reference evidence="3 5" key="2">
    <citation type="submission" date="2018-02" db="EMBL/GenBank/DDBJ databases">
        <title>Characterization of Xanthomonas diversity in transplant houses and field plants.</title>
        <authorList>
            <person name="Abrahamian P."/>
            <person name="Timilsina S."/>
            <person name="Minsavage G.V."/>
            <person name="Goss E.M."/>
            <person name="Jones J.B."/>
            <person name="Vallad G.E."/>
        </authorList>
    </citation>
    <scope>NUCLEOTIDE SEQUENCE [LARGE SCALE GENOMIC DNA]</scope>
    <source>
        <strain evidence="3 5">GEV2132</strain>
    </source>
</reference>
<dbReference type="Proteomes" id="UP000471082">
    <property type="component" value="Unassembled WGS sequence"/>
</dbReference>
<dbReference type="EMBL" id="JZUY01000043">
    <property type="protein sequence ID" value="KLC04354.1"/>
    <property type="molecule type" value="Genomic_DNA"/>
</dbReference>
<dbReference type="RefSeq" id="WP_008577689.1">
    <property type="nucleotide sequence ID" value="NZ_CP018475.1"/>
</dbReference>
<dbReference type="KEGG" id="xpe:BJD13_20435"/>
<dbReference type="Proteomes" id="UP000289372">
    <property type="component" value="Unassembled WGS sequence"/>
</dbReference>
<dbReference type="Proteomes" id="UP000035369">
    <property type="component" value="Unassembled WGS sequence"/>
</dbReference>
<proteinExistence type="predicted"/>
<dbReference type="InterPro" id="IPR022037">
    <property type="entry name" value="DUF3606"/>
</dbReference>
<evidence type="ECO:0000313" key="5">
    <source>
        <dbReference type="Proteomes" id="UP000289372"/>
    </source>
</evidence>
<accession>A0A0G9BQL6</accession>
<keyword evidence="4" id="KW-1185">Reference proteome</keyword>
<reference evidence="2 6" key="3">
    <citation type="submission" date="2019-11" db="EMBL/GenBank/DDBJ databases">
        <title>Genome-resolved metagenomics to study the prevalence of co-infection and intraspecific heterogeneity among plant pathogen metapopulations.</title>
        <authorList>
            <person name="Newberry E."/>
            <person name="Bhandari R."/>
            <person name="Kemble J."/>
            <person name="Sikora E."/>
            <person name="Potnis N."/>
        </authorList>
    </citation>
    <scope>NUCLEOTIDE SEQUENCE [LARGE SCALE GENOMIC DNA]</scope>
    <source>
        <strain evidence="2">Xp_Tom_Tuscaloosa_18b</strain>
    </source>
</reference>
<reference evidence="1 4" key="1">
    <citation type="submission" date="2015-02" db="EMBL/GenBank/DDBJ databases">
        <title>Whole genome sequencing of multiple isolates of three species of pepper and tomato-infecting xanthomonads reveals genetic diversity in field strains and pinpoints effectors responsible for host specificity.</title>
        <authorList>
            <person name="Schwartz A."/>
            <person name="Dahlbeck D."/>
            <person name="Staskawicz B."/>
            <person name="Bart R."/>
            <person name="Potnis N."/>
            <person name="Minsavage G."/>
            <person name="Timilsina S."/>
            <person name="Goss E."/>
            <person name="Jones J."/>
            <person name="Vallad G."/>
            <person name="Barak J."/>
            <person name="Miller S."/>
            <person name="Ritchie D."/>
            <person name="Martins J.Jr."/>
            <person name="Patane J.S."/>
            <person name="Setubal J.C."/>
        </authorList>
    </citation>
    <scope>NUCLEOTIDE SEQUENCE [LARGE SCALE GENOMIC DNA]</scope>
    <source>
        <strain evidence="1 4">Xp3-15</strain>
    </source>
</reference>
<evidence type="ECO:0000313" key="2">
    <source>
        <dbReference type="EMBL" id="NEL75093.1"/>
    </source>
</evidence>
<evidence type="ECO:0000313" key="4">
    <source>
        <dbReference type="Proteomes" id="UP000035369"/>
    </source>
</evidence>
<organism evidence="2 6">
    <name type="scientific">Xanthomonas perforans</name>
    <dbReference type="NCBI Taxonomy" id="442694"/>
    <lineage>
        <taxon>Bacteria</taxon>
        <taxon>Pseudomonadati</taxon>
        <taxon>Pseudomonadota</taxon>
        <taxon>Gammaproteobacteria</taxon>
        <taxon>Lysobacterales</taxon>
        <taxon>Lysobacteraceae</taxon>
        <taxon>Xanthomonas</taxon>
    </lineage>
</organism>
<dbReference type="GeneID" id="61776251"/>
<dbReference type="Pfam" id="PF12244">
    <property type="entry name" value="DUF3606"/>
    <property type="match status" value="1"/>
</dbReference>
<comment type="caution">
    <text evidence="2">The sequence shown here is derived from an EMBL/GenBank/DDBJ whole genome shotgun (WGS) entry which is preliminary data.</text>
</comment>
<evidence type="ECO:0000313" key="3">
    <source>
        <dbReference type="EMBL" id="RXD49226.1"/>
    </source>
</evidence>
<protein>
    <submittedName>
        <fullName evidence="2">DUF3606 domain-containing protein</fullName>
    </submittedName>
</protein>
<name>A0A0G9BQL6_XANPE</name>
<evidence type="ECO:0000313" key="6">
    <source>
        <dbReference type="Proteomes" id="UP000471082"/>
    </source>
</evidence>
<dbReference type="EMBL" id="JAAGYU010000005">
    <property type="protein sequence ID" value="NEL75093.1"/>
    <property type="molecule type" value="Genomic_DNA"/>
</dbReference>
<sequence>MGEPRDANRQPTDMHNVSINEEWELQYWARELGMSEDDLKRAVQEVGNVTNRLRDYRPPH</sequence>
<evidence type="ECO:0000313" key="1">
    <source>
        <dbReference type="EMBL" id="KLC04354.1"/>
    </source>
</evidence>
<dbReference type="AlphaFoldDB" id="A0A0G9BQL6"/>
<gene>
    <name evidence="3" type="ORF">DB769_21415</name>
    <name evidence="2" type="ORF">G3W61_02290</name>
    <name evidence="1" type="ORF">XP315_15115</name>
</gene>